<name>A0A7D9DZM6_PARCT</name>
<dbReference type="InterPro" id="IPR000629">
    <property type="entry name" value="RNA-helicase_DEAD-box_CS"/>
</dbReference>
<sequence length="784" mass="88024">MRRRRTAHRFGEKRRTTDVLIDEKVDFSGLMLSSDVLEGLKSAGFERPSPIQLKAIPLGRCGLDLIAQAKSGTGKTCVFSVIALENINLAVTLPQVLVLAPTREIAVQIKDVMCSIGRHLKGLRTHVFIGGMPLEHDKNCLKQCHIAIGSPGRVKHLIESKLLQTTSIRLFILDEADKLLDENFQEQINWIYSTLPTSKQMLALSATYPDHLAERLKNYMKDPTFVRLNAADPALEGIRHYHCVVPAHSLPHKVFHEKIQSLLQLLSKLSFYQCLIFSNYQIRAKNLSETLAKNGWPSTYISGSQGQNERLNAMAKLKEFKCRILISTDLTSRGIDAERVNLVINMDLPRDSETYLHRVGRAGRFGSYGVAINFVADGKEVTSLNEIEASCGVTITSLPDDVSKLLSDEMMHASQQKRFERHEVTSFNNTSDKMANNHKTNNNQNGELVEKEQVEIEFQTIDGNFVDNDTEIERVEKIEEDIAANGEAGNQHTGNKMEENIKVEHNQRAENKLENTARARNIQNEDITIENTIEERTSQNESITIESTAENVQKEGVMLRNSIAGRNIQQTGIVKENEVEHKDNENFTVNADQENDIRQETTDEIFVVEDQKIDSRINYTVNERCLLQRDMVSDTDVGTEADKRINVPNDEEKLLEMNDLGGEHEVQQEERKDLTENVTDNNKTVGTNKNCEIIFRNPDTGLLSTAGQFNGEDFVSDGSESEFSSSEETGSSDESCDSHVPVSCKDFDNVLEAYLKDNAAGSSNTGHLTSESHTLNQSLKSTRR</sequence>
<feature type="compositionally biased region" description="Basic and acidic residues" evidence="2">
    <location>
        <begin position="663"/>
        <end position="675"/>
    </location>
</feature>
<dbReference type="InterPro" id="IPR011545">
    <property type="entry name" value="DEAD/DEAH_box_helicase_dom"/>
</dbReference>
<dbReference type="SUPFAM" id="SSF52540">
    <property type="entry name" value="P-loop containing nucleoside triphosphate hydrolases"/>
    <property type="match status" value="1"/>
</dbReference>
<dbReference type="Gene3D" id="3.40.50.300">
    <property type="entry name" value="P-loop containing nucleotide triphosphate hydrolases"/>
    <property type="match status" value="2"/>
</dbReference>
<evidence type="ECO:0000313" key="3">
    <source>
        <dbReference type="EMBL" id="CAB3996574.1"/>
    </source>
</evidence>
<keyword evidence="1 3" id="KW-0347">Helicase</keyword>
<reference evidence="3" key="1">
    <citation type="submission" date="2020-04" db="EMBL/GenBank/DDBJ databases">
        <authorList>
            <person name="Alioto T."/>
            <person name="Alioto T."/>
            <person name="Gomez Garrido J."/>
        </authorList>
    </citation>
    <scope>NUCLEOTIDE SEQUENCE</scope>
    <source>
        <strain evidence="3">A484AB</strain>
    </source>
</reference>
<dbReference type="GO" id="GO:0016787">
    <property type="term" value="F:hydrolase activity"/>
    <property type="evidence" value="ECO:0007669"/>
    <property type="project" value="UniProtKB-KW"/>
</dbReference>
<dbReference type="GO" id="GO:0005524">
    <property type="term" value="F:ATP binding"/>
    <property type="evidence" value="ECO:0007669"/>
    <property type="project" value="UniProtKB-KW"/>
</dbReference>
<dbReference type="EMBL" id="CACRXK020002898">
    <property type="protein sequence ID" value="CAB3996574.1"/>
    <property type="molecule type" value="Genomic_DNA"/>
</dbReference>
<dbReference type="Pfam" id="PF00270">
    <property type="entry name" value="DEAD"/>
    <property type="match status" value="1"/>
</dbReference>
<dbReference type="SMART" id="SM00490">
    <property type="entry name" value="HELICc"/>
    <property type="match status" value="1"/>
</dbReference>
<keyword evidence="1" id="KW-0378">Hydrolase</keyword>
<feature type="region of interest" description="Disordered" evidence="2">
    <location>
        <begin position="663"/>
        <end position="683"/>
    </location>
</feature>
<dbReference type="GO" id="GO:0003724">
    <property type="term" value="F:RNA helicase activity"/>
    <property type="evidence" value="ECO:0007669"/>
    <property type="project" value="InterPro"/>
</dbReference>
<dbReference type="InterPro" id="IPR001650">
    <property type="entry name" value="Helicase_C-like"/>
</dbReference>
<accession>A0A7D9DZM6</accession>
<feature type="region of interest" description="Disordered" evidence="2">
    <location>
        <begin position="760"/>
        <end position="784"/>
    </location>
</feature>
<dbReference type="PROSITE" id="PS51192">
    <property type="entry name" value="HELICASE_ATP_BIND_1"/>
    <property type="match status" value="1"/>
</dbReference>
<dbReference type="PROSITE" id="PS51194">
    <property type="entry name" value="HELICASE_CTER"/>
    <property type="match status" value="1"/>
</dbReference>
<keyword evidence="1" id="KW-0547">Nucleotide-binding</keyword>
<protein>
    <submittedName>
        <fullName evidence="3">Probable ATP-dependent RNA helicase DDX20</fullName>
    </submittedName>
</protein>
<dbReference type="InterPro" id="IPR014014">
    <property type="entry name" value="RNA_helicase_DEAD_Q_motif"/>
</dbReference>
<feature type="compositionally biased region" description="Low complexity" evidence="2">
    <location>
        <begin position="711"/>
        <end position="729"/>
    </location>
</feature>
<keyword evidence="4" id="KW-1185">Reference proteome</keyword>
<dbReference type="Proteomes" id="UP001152795">
    <property type="component" value="Unassembled WGS sequence"/>
</dbReference>
<evidence type="ECO:0000256" key="2">
    <source>
        <dbReference type="SAM" id="MobiDB-lite"/>
    </source>
</evidence>
<comment type="similarity">
    <text evidence="1">Belongs to the DEAD box helicase family.</text>
</comment>
<dbReference type="SMART" id="SM00487">
    <property type="entry name" value="DEXDc"/>
    <property type="match status" value="1"/>
</dbReference>
<dbReference type="PROSITE" id="PS51195">
    <property type="entry name" value="Q_MOTIF"/>
    <property type="match status" value="1"/>
</dbReference>
<dbReference type="InterPro" id="IPR027417">
    <property type="entry name" value="P-loop_NTPase"/>
</dbReference>
<dbReference type="PROSITE" id="PS00039">
    <property type="entry name" value="DEAD_ATP_HELICASE"/>
    <property type="match status" value="1"/>
</dbReference>
<evidence type="ECO:0000313" key="4">
    <source>
        <dbReference type="Proteomes" id="UP001152795"/>
    </source>
</evidence>
<evidence type="ECO:0000256" key="1">
    <source>
        <dbReference type="RuleBase" id="RU000492"/>
    </source>
</evidence>
<dbReference type="PANTHER" id="PTHR47958">
    <property type="entry name" value="ATP-DEPENDENT RNA HELICASE DBP3"/>
    <property type="match status" value="1"/>
</dbReference>
<dbReference type="CDD" id="cd17943">
    <property type="entry name" value="DEADc_DDX20"/>
    <property type="match status" value="1"/>
</dbReference>
<feature type="region of interest" description="Disordered" evidence="2">
    <location>
        <begin position="706"/>
        <end position="739"/>
    </location>
</feature>
<comment type="caution">
    <text evidence="3">The sequence shown here is derived from an EMBL/GenBank/DDBJ whole genome shotgun (WGS) entry which is preliminary data.</text>
</comment>
<dbReference type="Pfam" id="PF00271">
    <property type="entry name" value="Helicase_C"/>
    <property type="match status" value="1"/>
</dbReference>
<dbReference type="CDD" id="cd18787">
    <property type="entry name" value="SF2_C_DEAD"/>
    <property type="match status" value="1"/>
</dbReference>
<dbReference type="AlphaFoldDB" id="A0A7D9DZM6"/>
<proteinExistence type="inferred from homology"/>
<keyword evidence="1" id="KW-0067">ATP-binding</keyword>
<organism evidence="3 4">
    <name type="scientific">Paramuricea clavata</name>
    <name type="common">Red gorgonian</name>
    <name type="synonym">Violescent sea-whip</name>
    <dbReference type="NCBI Taxonomy" id="317549"/>
    <lineage>
        <taxon>Eukaryota</taxon>
        <taxon>Metazoa</taxon>
        <taxon>Cnidaria</taxon>
        <taxon>Anthozoa</taxon>
        <taxon>Octocorallia</taxon>
        <taxon>Malacalcyonacea</taxon>
        <taxon>Plexauridae</taxon>
        <taxon>Paramuricea</taxon>
    </lineage>
</organism>
<gene>
    <name evidence="3" type="ORF">PACLA_8A086517</name>
</gene>
<dbReference type="InterPro" id="IPR014001">
    <property type="entry name" value="Helicase_ATP-bd"/>
</dbReference>
<dbReference type="GO" id="GO:0003676">
    <property type="term" value="F:nucleic acid binding"/>
    <property type="evidence" value="ECO:0007669"/>
    <property type="project" value="InterPro"/>
</dbReference>
<dbReference type="OrthoDB" id="434041at2759"/>